<dbReference type="Proteomes" id="UP000234166">
    <property type="component" value="Unassembled WGS sequence"/>
</dbReference>
<dbReference type="Proteomes" id="UP000234181">
    <property type="component" value="Unassembled WGS sequence"/>
</dbReference>
<accession>A0AB38DV83</accession>
<dbReference type="AlphaFoldDB" id="A0AB38DV83"/>
<gene>
    <name evidence="1" type="ORF">XAP6984_1060006</name>
    <name evidence="2" type="ORF">XAP7430_1040006</name>
</gene>
<protein>
    <submittedName>
        <fullName evidence="2">Uncharacterized protein</fullName>
    </submittedName>
</protein>
<name>A0AB38DV83_XANCH</name>
<evidence type="ECO:0000313" key="2">
    <source>
        <dbReference type="EMBL" id="SON77265.1"/>
    </source>
</evidence>
<evidence type="ECO:0000313" key="1">
    <source>
        <dbReference type="EMBL" id="SON75812.1"/>
    </source>
</evidence>
<reference evidence="3 4" key="1">
    <citation type="submission" date="2017-10" db="EMBL/GenBank/DDBJ databases">
        <authorList>
            <person name="Regsiter A."/>
            <person name="William W."/>
        </authorList>
    </citation>
    <scope>NUCLEOTIDE SEQUENCE [LARGE SCALE GENOMIC DNA]</scope>
    <source>
        <strain evidence="1 4">CFBP6984</strain>
        <strain evidence="2 3">CFBP7430</strain>
    </source>
</reference>
<proteinExistence type="predicted"/>
<comment type="caution">
    <text evidence="2">The sequence shown here is derived from an EMBL/GenBank/DDBJ whole genome shotgun (WGS) entry which is preliminary data.</text>
</comment>
<evidence type="ECO:0000313" key="4">
    <source>
        <dbReference type="Proteomes" id="UP000234181"/>
    </source>
</evidence>
<sequence length="36" mass="4384">MVLVKKIRLKKKLSLVNRKIRNRKLIILLLSLKVQW</sequence>
<evidence type="ECO:0000313" key="3">
    <source>
        <dbReference type="Proteomes" id="UP000234166"/>
    </source>
</evidence>
<dbReference type="EMBL" id="OCYT01000009">
    <property type="protein sequence ID" value="SON75812.1"/>
    <property type="molecule type" value="Genomic_DNA"/>
</dbReference>
<dbReference type="EMBL" id="OCYS01000007">
    <property type="protein sequence ID" value="SON77265.1"/>
    <property type="molecule type" value="Genomic_DNA"/>
</dbReference>
<keyword evidence="4" id="KW-1185">Reference proteome</keyword>
<organism evidence="2 3">
    <name type="scientific">Xanthomonas campestris pv. phaseoli</name>
    <dbReference type="NCBI Taxonomy" id="317013"/>
    <lineage>
        <taxon>Bacteria</taxon>
        <taxon>Pseudomonadati</taxon>
        <taxon>Pseudomonadota</taxon>
        <taxon>Gammaproteobacteria</taxon>
        <taxon>Lysobacterales</taxon>
        <taxon>Lysobacteraceae</taxon>
        <taxon>Xanthomonas</taxon>
    </lineage>
</organism>